<reference evidence="3" key="1">
    <citation type="journal article" date="2023" name="Mol. Phylogenet. Evol.">
        <title>Genome-scale phylogeny and comparative genomics of the fungal order Sordariales.</title>
        <authorList>
            <person name="Hensen N."/>
            <person name="Bonometti L."/>
            <person name="Westerberg I."/>
            <person name="Brannstrom I.O."/>
            <person name="Guillou S."/>
            <person name="Cros-Aarteil S."/>
            <person name="Calhoun S."/>
            <person name="Haridas S."/>
            <person name="Kuo A."/>
            <person name="Mondo S."/>
            <person name="Pangilinan J."/>
            <person name="Riley R."/>
            <person name="LaButti K."/>
            <person name="Andreopoulos B."/>
            <person name="Lipzen A."/>
            <person name="Chen C."/>
            <person name="Yan M."/>
            <person name="Daum C."/>
            <person name="Ng V."/>
            <person name="Clum A."/>
            <person name="Steindorff A."/>
            <person name="Ohm R.A."/>
            <person name="Martin F."/>
            <person name="Silar P."/>
            <person name="Natvig D.O."/>
            <person name="Lalanne C."/>
            <person name="Gautier V."/>
            <person name="Ament-Velasquez S.L."/>
            <person name="Kruys A."/>
            <person name="Hutchinson M.I."/>
            <person name="Powell A.J."/>
            <person name="Barry K."/>
            <person name="Miller A.N."/>
            <person name="Grigoriev I.V."/>
            <person name="Debuchy R."/>
            <person name="Gladieux P."/>
            <person name="Hiltunen Thoren M."/>
            <person name="Johannesson H."/>
        </authorList>
    </citation>
    <scope>NUCLEOTIDE SEQUENCE</scope>
    <source>
        <strain evidence="3">CBS 103.79</strain>
    </source>
</reference>
<reference evidence="3" key="2">
    <citation type="submission" date="2023-05" db="EMBL/GenBank/DDBJ databases">
        <authorList>
            <consortium name="Lawrence Berkeley National Laboratory"/>
            <person name="Steindorff A."/>
            <person name="Hensen N."/>
            <person name="Bonometti L."/>
            <person name="Westerberg I."/>
            <person name="Brannstrom I.O."/>
            <person name="Guillou S."/>
            <person name="Cros-Aarteil S."/>
            <person name="Calhoun S."/>
            <person name="Haridas S."/>
            <person name="Kuo A."/>
            <person name="Mondo S."/>
            <person name="Pangilinan J."/>
            <person name="Riley R."/>
            <person name="Labutti K."/>
            <person name="Andreopoulos B."/>
            <person name="Lipzen A."/>
            <person name="Chen C."/>
            <person name="Yanf M."/>
            <person name="Daum C."/>
            <person name="Ng V."/>
            <person name="Clum A."/>
            <person name="Ohm R."/>
            <person name="Martin F."/>
            <person name="Silar P."/>
            <person name="Natvig D."/>
            <person name="Lalanne C."/>
            <person name="Gautier V."/>
            <person name="Ament-Velasquez S.L."/>
            <person name="Kruys A."/>
            <person name="Hutchinson M.I."/>
            <person name="Powell A.J."/>
            <person name="Barry K."/>
            <person name="Miller A.N."/>
            <person name="Grigoriev I.V."/>
            <person name="Debuchy R."/>
            <person name="Gladieux P."/>
            <person name="Thoren M.H."/>
            <person name="Johannesson H."/>
        </authorList>
    </citation>
    <scope>NUCLEOTIDE SEQUENCE</scope>
    <source>
        <strain evidence="3">CBS 103.79</strain>
    </source>
</reference>
<evidence type="ECO:0000313" key="4">
    <source>
        <dbReference type="Proteomes" id="UP001303889"/>
    </source>
</evidence>
<name>A0AAN6MM87_9PEZI</name>
<organism evidence="3 4">
    <name type="scientific">Staphylotrichum tortipilum</name>
    <dbReference type="NCBI Taxonomy" id="2831512"/>
    <lineage>
        <taxon>Eukaryota</taxon>
        <taxon>Fungi</taxon>
        <taxon>Dikarya</taxon>
        <taxon>Ascomycota</taxon>
        <taxon>Pezizomycotina</taxon>
        <taxon>Sordariomycetes</taxon>
        <taxon>Sordariomycetidae</taxon>
        <taxon>Sordariales</taxon>
        <taxon>Chaetomiaceae</taxon>
        <taxon>Staphylotrichum</taxon>
    </lineage>
</organism>
<dbReference type="PANTHER" id="PTHR43544">
    <property type="entry name" value="SHORT-CHAIN DEHYDROGENASE/REDUCTASE"/>
    <property type="match status" value="1"/>
</dbReference>
<sequence>MSDNTVYLITGANRGIGLAITTLLLSRPSTTVIATARDTTWLASPTLPPDAAPIHATSTLLPLALDESNPSITSATLAARLRETHGVEKLDVVLANAGMSSAVKDILGTDTETEMSQEWEVNALGPARLFKGVWGMLEPSGEEKEKGRVKRFVLMSSSVGSIGNLERENLPGIGYGMSKAAANWWGRKLSLEFAGRGLVVGILHPGWVQTRMGQTLADALSFKEPPMTLEQCAKAVVEQIDNLTPEKSGKFLSHDGKELPW</sequence>
<protein>
    <submittedName>
        <fullName evidence="3">Uncharacterized protein</fullName>
    </submittedName>
</protein>
<accession>A0AAN6MM87</accession>
<comment type="caution">
    <text evidence="3">The sequence shown here is derived from an EMBL/GenBank/DDBJ whole genome shotgun (WGS) entry which is preliminary data.</text>
</comment>
<dbReference type="PRINTS" id="PR00081">
    <property type="entry name" value="GDHRDH"/>
</dbReference>
<dbReference type="InterPro" id="IPR002347">
    <property type="entry name" value="SDR_fam"/>
</dbReference>
<keyword evidence="4" id="KW-1185">Reference proteome</keyword>
<gene>
    <name evidence="3" type="ORF">C8A05DRAFT_43682</name>
</gene>
<dbReference type="GO" id="GO:0016491">
    <property type="term" value="F:oxidoreductase activity"/>
    <property type="evidence" value="ECO:0007669"/>
    <property type="project" value="TreeGrafter"/>
</dbReference>
<dbReference type="EMBL" id="MU855474">
    <property type="protein sequence ID" value="KAK3903015.1"/>
    <property type="molecule type" value="Genomic_DNA"/>
</dbReference>
<evidence type="ECO:0000256" key="2">
    <source>
        <dbReference type="ARBA" id="ARBA00022857"/>
    </source>
</evidence>
<dbReference type="CDD" id="cd05325">
    <property type="entry name" value="carb_red_sniffer_like_SDR_c"/>
    <property type="match status" value="1"/>
</dbReference>
<dbReference type="Pfam" id="PF00106">
    <property type="entry name" value="adh_short"/>
    <property type="match status" value="1"/>
</dbReference>
<dbReference type="PANTHER" id="PTHR43544:SF26">
    <property type="entry name" value="SHORT CHAIN DEHYDROGENASE_REDUCTASE FAMILY OXIDOREDUCTASE (JCVI)"/>
    <property type="match status" value="1"/>
</dbReference>
<dbReference type="InterPro" id="IPR051468">
    <property type="entry name" value="Fungal_SecMetab_SDRs"/>
</dbReference>
<evidence type="ECO:0000313" key="3">
    <source>
        <dbReference type="EMBL" id="KAK3903015.1"/>
    </source>
</evidence>
<proteinExistence type="inferred from homology"/>
<keyword evidence="2" id="KW-0521">NADP</keyword>
<dbReference type="InterPro" id="IPR036291">
    <property type="entry name" value="NAD(P)-bd_dom_sf"/>
</dbReference>
<dbReference type="GO" id="GO:0005737">
    <property type="term" value="C:cytoplasm"/>
    <property type="evidence" value="ECO:0007669"/>
    <property type="project" value="TreeGrafter"/>
</dbReference>
<dbReference type="AlphaFoldDB" id="A0AAN6MM87"/>
<dbReference type="Gene3D" id="3.40.50.720">
    <property type="entry name" value="NAD(P)-binding Rossmann-like Domain"/>
    <property type="match status" value="1"/>
</dbReference>
<comment type="similarity">
    <text evidence="1">Belongs to the short-chain dehydrogenases/reductases (SDR) family.</text>
</comment>
<dbReference type="Proteomes" id="UP001303889">
    <property type="component" value="Unassembled WGS sequence"/>
</dbReference>
<dbReference type="InterPro" id="IPR020904">
    <property type="entry name" value="Sc_DH/Rdtase_CS"/>
</dbReference>
<evidence type="ECO:0000256" key="1">
    <source>
        <dbReference type="ARBA" id="ARBA00006484"/>
    </source>
</evidence>
<dbReference type="SUPFAM" id="SSF51735">
    <property type="entry name" value="NAD(P)-binding Rossmann-fold domains"/>
    <property type="match status" value="1"/>
</dbReference>
<dbReference type="PROSITE" id="PS00061">
    <property type="entry name" value="ADH_SHORT"/>
    <property type="match status" value="1"/>
</dbReference>